<keyword evidence="2" id="KW-0732">Signal</keyword>
<feature type="compositionally biased region" description="Basic and acidic residues" evidence="1">
    <location>
        <begin position="168"/>
        <end position="194"/>
    </location>
</feature>
<feature type="chain" id="PRO_5045630285" evidence="2">
    <location>
        <begin position="21"/>
        <end position="274"/>
    </location>
</feature>
<evidence type="ECO:0000313" key="3">
    <source>
        <dbReference type="EMBL" id="CAI9161996.1"/>
    </source>
</evidence>
<accession>A0ABN8YLQ7</accession>
<keyword evidence="4" id="KW-1185">Reference proteome</keyword>
<reference evidence="3" key="1">
    <citation type="submission" date="2023-04" db="EMBL/GenBank/DDBJ databases">
        <authorList>
            <consortium name="ELIXIR-Norway"/>
        </authorList>
    </citation>
    <scope>NUCLEOTIDE SEQUENCE [LARGE SCALE GENOMIC DNA]</scope>
</reference>
<dbReference type="EMBL" id="OX459956">
    <property type="protein sequence ID" value="CAI9161996.1"/>
    <property type="molecule type" value="Genomic_DNA"/>
</dbReference>
<organism evidence="3 4">
    <name type="scientific">Rangifer tarandus platyrhynchus</name>
    <name type="common">Svalbard reindeer</name>
    <dbReference type="NCBI Taxonomy" id="3082113"/>
    <lineage>
        <taxon>Eukaryota</taxon>
        <taxon>Metazoa</taxon>
        <taxon>Chordata</taxon>
        <taxon>Craniata</taxon>
        <taxon>Vertebrata</taxon>
        <taxon>Euteleostomi</taxon>
        <taxon>Mammalia</taxon>
        <taxon>Eutheria</taxon>
        <taxon>Laurasiatheria</taxon>
        <taxon>Artiodactyla</taxon>
        <taxon>Ruminantia</taxon>
        <taxon>Pecora</taxon>
        <taxon>Cervidae</taxon>
        <taxon>Odocoileinae</taxon>
        <taxon>Rangifer</taxon>
    </lineage>
</organism>
<name>A0ABN8YLQ7_RANTA</name>
<feature type="compositionally biased region" description="Pro residues" evidence="1">
    <location>
        <begin position="249"/>
        <end position="259"/>
    </location>
</feature>
<evidence type="ECO:0000256" key="2">
    <source>
        <dbReference type="SAM" id="SignalP"/>
    </source>
</evidence>
<proteinExistence type="predicted"/>
<feature type="compositionally biased region" description="Basic residues" evidence="1">
    <location>
        <begin position="219"/>
        <end position="230"/>
    </location>
</feature>
<feature type="signal peptide" evidence="2">
    <location>
        <begin position="1"/>
        <end position="20"/>
    </location>
</feature>
<evidence type="ECO:0000313" key="4">
    <source>
        <dbReference type="Proteomes" id="UP001176941"/>
    </source>
</evidence>
<protein>
    <submittedName>
        <fullName evidence="3">Uncharacterized protein</fullName>
    </submittedName>
</protein>
<gene>
    <name evidence="3" type="ORF">MRATA1EN1_LOCUS10958</name>
</gene>
<dbReference type="Proteomes" id="UP001176941">
    <property type="component" value="Chromosome 20"/>
</dbReference>
<feature type="region of interest" description="Disordered" evidence="1">
    <location>
        <begin position="47"/>
        <end position="274"/>
    </location>
</feature>
<evidence type="ECO:0000256" key="1">
    <source>
        <dbReference type="SAM" id="MobiDB-lite"/>
    </source>
</evidence>
<feature type="compositionally biased region" description="Low complexity" evidence="1">
    <location>
        <begin position="119"/>
        <end position="129"/>
    </location>
</feature>
<sequence length="274" mass="28255">MSHSTQACPSVLTRLAGALASQLLSASWPCAPPAAVWVSGWQCAEGRGSALPSTASPQLRNDPGGGPALLRPQSRGAGRRERAAVAWAAARGQRRAGRGCGRAGPAPGSHCRHRRLGRGSRAPGRLGRAPPRPAPARPGRPCRKGAPPATPEPERSGIRAGTGTRAGVEPEREPELEPKLEPAVRRTERSEAAKPSKGRGAGGGAGEGRGGGPGPLPRALRRPQRTHTPRGHSTLTRGGTAARFERDPPSPADPCPDPRAPGRATGTRADRGCP</sequence>
<feature type="compositionally biased region" description="Gly residues" evidence="1">
    <location>
        <begin position="199"/>
        <end position="213"/>
    </location>
</feature>